<accession>A0ABD2M4R9</accession>
<dbReference type="PROSITE" id="PS00571">
    <property type="entry name" value="AMIDASES"/>
    <property type="match status" value="1"/>
</dbReference>
<feature type="compositionally biased region" description="Acidic residues" evidence="2">
    <location>
        <begin position="115"/>
        <end position="131"/>
    </location>
</feature>
<evidence type="ECO:0000313" key="5">
    <source>
        <dbReference type="Proteomes" id="UP001620626"/>
    </source>
</evidence>
<dbReference type="Gene3D" id="3.90.1300.10">
    <property type="entry name" value="Amidase signature (AS) domain"/>
    <property type="match status" value="1"/>
</dbReference>
<proteinExistence type="inferred from homology"/>
<dbReference type="PANTHER" id="PTHR43372">
    <property type="entry name" value="FATTY-ACID AMIDE HYDROLASE"/>
    <property type="match status" value="1"/>
</dbReference>
<name>A0ABD2M4R9_9BILA</name>
<dbReference type="InterPro" id="IPR036928">
    <property type="entry name" value="AS_sf"/>
</dbReference>
<dbReference type="EMBL" id="JBICBT010000159">
    <property type="protein sequence ID" value="KAL3122082.1"/>
    <property type="molecule type" value="Genomic_DNA"/>
</dbReference>
<evidence type="ECO:0000256" key="2">
    <source>
        <dbReference type="SAM" id="MobiDB-lite"/>
    </source>
</evidence>
<keyword evidence="5" id="KW-1185">Reference proteome</keyword>
<sequence>MKFVTLFARRWPFSLSVATSFGRVGATRGASTLTIRDALNQCVNGESIRRVVLIPGDGIGPEISSSIVATWAEWWNKQKEKMKKVFDQRDHWRRREDGEVDEWLEAAEGVQDDWTPSDESDSSSDEGSDEEGNGHNSDGDSSDEEPDGRIVDWCVEQAQLAFSKPFYGAPFTSKDNLKTKGFVTIAGNRYLKEGGKVATEDAPVKRMKDADAILVAISTLPNLAMSYACDDTAHEGVTNNPHDTRRIPGGSSSGEGALIGAGASLCGIGNDMGGSVRVPANMNGVFGLRPTSFPDHVVPAEGIVPESLLYKPALNLLTNGPLCRYASDLSLALAVMAGKKVNSFQLDVDFAKDFKLYYLEDLNVLITHELKAEQRFAVRRVKSYFESNFDEPKTTYQDIQAGVANDTFFALQFEALKRFAVPKSEYEQKWVLLKKEKLRKQVAQLLGKIGLLLTPAWPTDVPFEF</sequence>
<reference evidence="4 5" key="1">
    <citation type="submission" date="2024-10" db="EMBL/GenBank/DDBJ databases">
        <authorList>
            <person name="Kim D."/>
        </authorList>
    </citation>
    <scope>NUCLEOTIDE SEQUENCE [LARGE SCALE GENOMIC DNA]</scope>
    <source>
        <strain evidence="4">BH-2024</strain>
    </source>
</reference>
<dbReference type="InterPro" id="IPR020556">
    <property type="entry name" value="Amidase_CS"/>
</dbReference>
<feature type="region of interest" description="Disordered" evidence="2">
    <location>
        <begin position="106"/>
        <end position="147"/>
    </location>
</feature>
<dbReference type="Pfam" id="PF01425">
    <property type="entry name" value="Amidase"/>
    <property type="match status" value="1"/>
</dbReference>
<dbReference type="Proteomes" id="UP001620626">
    <property type="component" value="Unassembled WGS sequence"/>
</dbReference>
<comment type="caution">
    <text evidence="4">The sequence shown here is derived from an EMBL/GenBank/DDBJ whole genome shotgun (WGS) entry which is preliminary data.</text>
</comment>
<dbReference type="AlphaFoldDB" id="A0ABD2M4R9"/>
<organism evidence="4 5">
    <name type="scientific">Heterodera trifolii</name>
    <dbReference type="NCBI Taxonomy" id="157864"/>
    <lineage>
        <taxon>Eukaryota</taxon>
        <taxon>Metazoa</taxon>
        <taxon>Ecdysozoa</taxon>
        <taxon>Nematoda</taxon>
        <taxon>Chromadorea</taxon>
        <taxon>Rhabditida</taxon>
        <taxon>Tylenchina</taxon>
        <taxon>Tylenchomorpha</taxon>
        <taxon>Tylenchoidea</taxon>
        <taxon>Heteroderidae</taxon>
        <taxon>Heteroderinae</taxon>
        <taxon>Heterodera</taxon>
    </lineage>
</organism>
<protein>
    <recommendedName>
        <fullName evidence="3">Amidase domain-containing protein</fullName>
    </recommendedName>
</protein>
<evidence type="ECO:0000313" key="4">
    <source>
        <dbReference type="EMBL" id="KAL3122082.1"/>
    </source>
</evidence>
<evidence type="ECO:0000256" key="1">
    <source>
        <dbReference type="ARBA" id="ARBA00009199"/>
    </source>
</evidence>
<feature type="domain" description="Amidase" evidence="3">
    <location>
        <begin position="163"/>
        <end position="346"/>
    </location>
</feature>
<comment type="similarity">
    <text evidence="1">Belongs to the amidase family.</text>
</comment>
<dbReference type="SUPFAM" id="SSF75304">
    <property type="entry name" value="Amidase signature (AS) enzymes"/>
    <property type="match status" value="1"/>
</dbReference>
<dbReference type="PANTHER" id="PTHR43372:SF4">
    <property type="entry name" value="FATTY-ACID AMIDE HYDROLASE 2"/>
    <property type="match status" value="1"/>
</dbReference>
<gene>
    <name evidence="4" type="ORF">niasHT_009375</name>
</gene>
<dbReference type="InterPro" id="IPR023631">
    <property type="entry name" value="Amidase_dom"/>
</dbReference>
<dbReference type="InterPro" id="IPR052739">
    <property type="entry name" value="FAAH2"/>
</dbReference>
<evidence type="ECO:0000259" key="3">
    <source>
        <dbReference type="Pfam" id="PF01425"/>
    </source>
</evidence>